<sequence length="139" mass="15243">MSLCMAHKHDSHASVHHPNTTSSSSHLPSPVAPSDKLLASVISLPADPRVAFATYIPDSECPPYEVLEHGRRYLVSRNRSLSFSDSIFLHTHVDGESSALHAFMLTSGDSTDTCLSTLRALSMDGLKGEYWFLIILSFN</sequence>
<dbReference type="EMBL" id="KN831978">
    <property type="protein sequence ID" value="KIO03048.1"/>
    <property type="molecule type" value="Genomic_DNA"/>
</dbReference>
<feature type="region of interest" description="Disordered" evidence="1">
    <location>
        <begin position="1"/>
        <end position="31"/>
    </location>
</feature>
<organism evidence="2 3">
    <name type="scientific">Pisolithus tinctorius Marx 270</name>
    <dbReference type="NCBI Taxonomy" id="870435"/>
    <lineage>
        <taxon>Eukaryota</taxon>
        <taxon>Fungi</taxon>
        <taxon>Dikarya</taxon>
        <taxon>Basidiomycota</taxon>
        <taxon>Agaricomycotina</taxon>
        <taxon>Agaricomycetes</taxon>
        <taxon>Agaricomycetidae</taxon>
        <taxon>Boletales</taxon>
        <taxon>Sclerodermatineae</taxon>
        <taxon>Pisolithaceae</taxon>
        <taxon>Pisolithus</taxon>
    </lineage>
</organism>
<protein>
    <submittedName>
        <fullName evidence="2">Uncharacterized protein</fullName>
    </submittedName>
</protein>
<keyword evidence="3" id="KW-1185">Reference proteome</keyword>
<reference evidence="2 3" key="1">
    <citation type="submission" date="2014-04" db="EMBL/GenBank/DDBJ databases">
        <authorList>
            <consortium name="DOE Joint Genome Institute"/>
            <person name="Kuo A."/>
            <person name="Kohler A."/>
            <person name="Costa M.D."/>
            <person name="Nagy L.G."/>
            <person name="Floudas D."/>
            <person name="Copeland A."/>
            <person name="Barry K.W."/>
            <person name="Cichocki N."/>
            <person name="Veneault-Fourrey C."/>
            <person name="LaButti K."/>
            <person name="Lindquist E.A."/>
            <person name="Lipzen A."/>
            <person name="Lundell T."/>
            <person name="Morin E."/>
            <person name="Murat C."/>
            <person name="Sun H."/>
            <person name="Tunlid A."/>
            <person name="Henrissat B."/>
            <person name="Grigoriev I.V."/>
            <person name="Hibbett D.S."/>
            <person name="Martin F."/>
            <person name="Nordberg H.P."/>
            <person name="Cantor M.N."/>
            <person name="Hua S.X."/>
        </authorList>
    </citation>
    <scope>NUCLEOTIDE SEQUENCE [LARGE SCALE GENOMIC DNA]</scope>
    <source>
        <strain evidence="2 3">Marx 270</strain>
    </source>
</reference>
<dbReference type="OrthoDB" id="2682451at2759"/>
<dbReference type="AlphaFoldDB" id="A0A0C3J1T4"/>
<dbReference type="STRING" id="870435.A0A0C3J1T4"/>
<evidence type="ECO:0000256" key="1">
    <source>
        <dbReference type="SAM" id="MobiDB-lite"/>
    </source>
</evidence>
<feature type="compositionally biased region" description="Polar residues" evidence="1">
    <location>
        <begin position="17"/>
        <end position="27"/>
    </location>
</feature>
<dbReference type="InParanoid" id="A0A0C3J1T4"/>
<dbReference type="Proteomes" id="UP000054217">
    <property type="component" value="Unassembled WGS sequence"/>
</dbReference>
<proteinExistence type="predicted"/>
<accession>A0A0C3J1T4</accession>
<dbReference type="HOGENOM" id="CLU_1845916_0_0_1"/>
<evidence type="ECO:0000313" key="2">
    <source>
        <dbReference type="EMBL" id="KIO03048.1"/>
    </source>
</evidence>
<evidence type="ECO:0000313" key="3">
    <source>
        <dbReference type="Proteomes" id="UP000054217"/>
    </source>
</evidence>
<gene>
    <name evidence="2" type="ORF">M404DRAFT_631631</name>
</gene>
<reference evidence="3" key="2">
    <citation type="submission" date="2015-01" db="EMBL/GenBank/DDBJ databases">
        <title>Evolutionary Origins and Diversification of the Mycorrhizal Mutualists.</title>
        <authorList>
            <consortium name="DOE Joint Genome Institute"/>
            <consortium name="Mycorrhizal Genomics Consortium"/>
            <person name="Kohler A."/>
            <person name="Kuo A."/>
            <person name="Nagy L.G."/>
            <person name="Floudas D."/>
            <person name="Copeland A."/>
            <person name="Barry K.W."/>
            <person name="Cichocki N."/>
            <person name="Veneault-Fourrey C."/>
            <person name="LaButti K."/>
            <person name="Lindquist E.A."/>
            <person name="Lipzen A."/>
            <person name="Lundell T."/>
            <person name="Morin E."/>
            <person name="Murat C."/>
            <person name="Riley R."/>
            <person name="Ohm R."/>
            <person name="Sun H."/>
            <person name="Tunlid A."/>
            <person name="Henrissat B."/>
            <person name="Grigoriev I.V."/>
            <person name="Hibbett D.S."/>
            <person name="Martin F."/>
        </authorList>
    </citation>
    <scope>NUCLEOTIDE SEQUENCE [LARGE SCALE GENOMIC DNA]</scope>
    <source>
        <strain evidence="3">Marx 270</strain>
    </source>
</reference>
<name>A0A0C3J1T4_PISTI</name>